<accession>U2CUM7</accession>
<comment type="caution">
    <text evidence="1">The sequence shown here is derived from an EMBL/GenBank/DDBJ whole genome shotgun (WGS) entry which is preliminary data.</text>
</comment>
<dbReference type="HOGENOM" id="CLU_044962_2_1_10"/>
<protein>
    <submittedName>
        <fullName evidence="1">Abi-like protein</fullName>
    </submittedName>
</protein>
<sequence>MNYTKQPLDYPQILQMLKDRGVIVRDEIEALRQLNIISYFRLANYMRPMEADKTTHIFKPGSFFENAVDLYYFDKQLRVLLFTAVQSVEIALRSKVIHHLSMKYGAFWFMDEHLSDNQTLFNENLSHIGKELKRSREDFISEHFAKYTSPQFPPVWKTLEVVSFGTLSKLFENFGDKHIKKVIAREFNLPQHLYLESWIKCIAVLRNCIAHHSRIWNRKFPLKPQMPLKLNGMWIDCSNIERAKLYAQLCCLAYLQNQIHPDNDFKQQLKSLLQAHPNVDVAAMGFPAGWENEPLWK</sequence>
<dbReference type="Proteomes" id="UP000016496">
    <property type="component" value="Unassembled WGS sequence"/>
</dbReference>
<evidence type="ECO:0000313" key="1">
    <source>
        <dbReference type="EMBL" id="ERI88250.1"/>
    </source>
</evidence>
<dbReference type="OrthoDB" id="5363652at2"/>
<dbReference type="InterPro" id="IPR011664">
    <property type="entry name" value="Abi_system_AbiD/AbiF-like"/>
</dbReference>
<reference evidence="1 2" key="1">
    <citation type="submission" date="2013-08" db="EMBL/GenBank/DDBJ databases">
        <authorList>
            <person name="Weinstock G."/>
            <person name="Sodergren E."/>
            <person name="Wylie T."/>
            <person name="Fulton L."/>
            <person name="Fulton R."/>
            <person name="Fronick C."/>
            <person name="O'Laughlin M."/>
            <person name="Godfrey J."/>
            <person name="Miner T."/>
            <person name="Herter B."/>
            <person name="Appelbaum E."/>
            <person name="Cordes M."/>
            <person name="Lek S."/>
            <person name="Wollam A."/>
            <person name="Pepin K.H."/>
            <person name="Palsikar V.B."/>
            <person name="Mitreva M."/>
            <person name="Wilson R.K."/>
        </authorList>
    </citation>
    <scope>NUCLEOTIDE SEQUENCE [LARGE SCALE GENOMIC DNA]</scope>
    <source>
        <strain evidence="1 2">F0041</strain>
    </source>
</reference>
<dbReference type="AlphaFoldDB" id="U2CUM7"/>
<dbReference type="PATRIC" id="fig|1321819.3.peg.586"/>
<evidence type="ECO:0000313" key="2">
    <source>
        <dbReference type="Proteomes" id="UP000016496"/>
    </source>
</evidence>
<proteinExistence type="predicted"/>
<name>U2CUM7_9BACE</name>
<dbReference type="EMBL" id="AWSV01000040">
    <property type="protein sequence ID" value="ERI88250.1"/>
    <property type="molecule type" value="Genomic_DNA"/>
</dbReference>
<dbReference type="RefSeq" id="WP_021644008.1">
    <property type="nucleotide sequence ID" value="NZ_KE993058.1"/>
</dbReference>
<gene>
    <name evidence="1" type="ORF">HMPREF1981_00634</name>
</gene>
<dbReference type="Pfam" id="PF07751">
    <property type="entry name" value="Abi_2"/>
    <property type="match status" value="1"/>
</dbReference>
<organism evidence="1 2">
    <name type="scientific">Bacteroides pyogenes F0041</name>
    <dbReference type="NCBI Taxonomy" id="1321819"/>
    <lineage>
        <taxon>Bacteria</taxon>
        <taxon>Pseudomonadati</taxon>
        <taxon>Bacteroidota</taxon>
        <taxon>Bacteroidia</taxon>
        <taxon>Bacteroidales</taxon>
        <taxon>Bacteroidaceae</taxon>
        <taxon>Bacteroides</taxon>
    </lineage>
</organism>